<evidence type="ECO:0000313" key="2">
    <source>
        <dbReference type="EMBL" id="GGZ59792.1"/>
    </source>
</evidence>
<protein>
    <recommendedName>
        <fullName evidence="4">Peptidase M61 catalytic domain-containing protein</fullName>
    </recommendedName>
</protein>
<proteinExistence type="predicted"/>
<dbReference type="AlphaFoldDB" id="A0A8H9ICJ5"/>
<feature type="region of interest" description="Disordered" evidence="1">
    <location>
        <begin position="1"/>
        <end position="24"/>
    </location>
</feature>
<dbReference type="Proteomes" id="UP000622604">
    <property type="component" value="Unassembled WGS sequence"/>
</dbReference>
<evidence type="ECO:0008006" key="4">
    <source>
        <dbReference type="Google" id="ProtNLM"/>
    </source>
</evidence>
<name>A0A8H9ICJ5_9ALTE</name>
<organism evidence="2 3">
    <name type="scientific">Paraglaciecola chathamensis</name>
    <dbReference type="NCBI Taxonomy" id="368405"/>
    <lineage>
        <taxon>Bacteria</taxon>
        <taxon>Pseudomonadati</taxon>
        <taxon>Pseudomonadota</taxon>
        <taxon>Gammaproteobacteria</taxon>
        <taxon>Alteromonadales</taxon>
        <taxon>Alteromonadaceae</taxon>
        <taxon>Paraglaciecola</taxon>
    </lineage>
</organism>
<comment type="caution">
    <text evidence="2">The sequence shown here is derived from an EMBL/GenBank/DDBJ whole genome shotgun (WGS) entry which is preliminary data.</text>
</comment>
<accession>A0A8H9ICJ5</accession>
<dbReference type="EMBL" id="BMZC01000004">
    <property type="protein sequence ID" value="GGZ59792.1"/>
    <property type="molecule type" value="Genomic_DNA"/>
</dbReference>
<gene>
    <name evidence="2" type="ORF">GCM10011274_17340</name>
</gene>
<dbReference type="RefSeq" id="WP_191865883.1">
    <property type="nucleotide sequence ID" value="NZ_BMZC01000004.1"/>
</dbReference>
<feature type="compositionally biased region" description="Polar residues" evidence="1">
    <location>
        <begin position="7"/>
        <end position="19"/>
    </location>
</feature>
<sequence length="290" mass="33101">MLGAFLSQPSFGASSSPDTQAARVERVESRIKRINAGEFDQFEIHGFKRFSAPDKAKLTQWVKVGVNATRDTLGVYPSRLIFHLVPKKSNQPVPWAYTRRDTPQRIYLHVDSRFQQDKFINDWTIYHEISHLAIPYLGSRYAWLAEGFASFMQYQVMAKAGILAGTTEQNYTKKIAPHLKWFNSDLPPAAIARRLMSNKQYPAAYWGSAYFFILADNILQEQHNTRLTTLISQYQFCCNEPHASAEQLMSDLDGLLGASVFTPLLESFESSPARQLYPEDFTKQDNLTTK</sequence>
<reference evidence="2" key="2">
    <citation type="submission" date="2020-09" db="EMBL/GenBank/DDBJ databases">
        <authorList>
            <person name="Sun Q."/>
            <person name="Kim S."/>
        </authorList>
    </citation>
    <scope>NUCLEOTIDE SEQUENCE</scope>
    <source>
        <strain evidence="2">KCTC 32337</strain>
    </source>
</reference>
<evidence type="ECO:0000256" key="1">
    <source>
        <dbReference type="SAM" id="MobiDB-lite"/>
    </source>
</evidence>
<evidence type="ECO:0000313" key="3">
    <source>
        <dbReference type="Proteomes" id="UP000622604"/>
    </source>
</evidence>
<reference evidence="2" key="1">
    <citation type="journal article" date="2014" name="Int. J. Syst. Evol. Microbiol.">
        <title>Complete genome sequence of Corynebacterium casei LMG S-19264T (=DSM 44701T), isolated from a smear-ripened cheese.</title>
        <authorList>
            <consortium name="US DOE Joint Genome Institute (JGI-PGF)"/>
            <person name="Walter F."/>
            <person name="Albersmeier A."/>
            <person name="Kalinowski J."/>
            <person name="Ruckert C."/>
        </authorList>
    </citation>
    <scope>NUCLEOTIDE SEQUENCE</scope>
    <source>
        <strain evidence="2">KCTC 32337</strain>
    </source>
</reference>